<feature type="region of interest" description="Disordered" evidence="1">
    <location>
        <begin position="37"/>
        <end position="69"/>
    </location>
</feature>
<dbReference type="SUPFAM" id="SSF81383">
    <property type="entry name" value="F-box domain"/>
    <property type="match status" value="1"/>
</dbReference>
<gene>
    <name evidence="4" type="ORF">FALBO_15991</name>
</gene>
<feature type="transmembrane region" description="Helical" evidence="2">
    <location>
        <begin position="249"/>
        <end position="269"/>
    </location>
</feature>
<name>A0A8H4NZE7_9HYPO</name>
<dbReference type="EMBL" id="JAADYS010002889">
    <property type="protein sequence ID" value="KAF4453420.1"/>
    <property type="molecule type" value="Genomic_DNA"/>
</dbReference>
<dbReference type="OrthoDB" id="4759647at2759"/>
<feature type="transmembrane region" description="Helical" evidence="2">
    <location>
        <begin position="218"/>
        <end position="243"/>
    </location>
</feature>
<protein>
    <submittedName>
        <fullName evidence="4">F-box domain-containing</fullName>
    </submittedName>
</protein>
<evidence type="ECO:0000313" key="4">
    <source>
        <dbReference type="EMBL" id="KAF4453420.1"/>
    </source>
</evidence>
<comment type="caution">
    <text evidence="4">The sequence shown here is derived from an EMBL/GenBank/DDBJ whole genome shotgun (WGS) entry which is preliminary data.</text>
</comment>
<feature type="transmembrane region" description="Helical" evidence="2">
    <location>
        <begin position="314"/>
        <end position="337"/>
    </location>
</feature>
<keyword evidence="5" id="KW-1185">Reference proteome</keyword>
<keyword evidence="2" id="KW-0812">Transmembrane</keyword>
<feature type="transmembrane region" description="Helical" evidence="2">
    <location>
        <begin position="357"/>
        <end position="374"/>
    </location>
</feature>
<evidence type="ECO:0000256" key="2">
    <source>
        <dbReference type="SAM" id="Phobius"/>
    </source>
</evidence>
<dbReference type="AlphaFoldDB" id="A0A8H4NZE7"/>
<proteinExistence type="predicted"/>
<dbReference type="Proteomes" id="UP000554235">
    <property type="component" value="Unassembled WGS sequence"/>
</dbReference>
<sequence>MEGQRGVELTRMTSIRTIGRVRQQLFGEAVRIEDGDIRRAESTKASETKDEAKDTITQDSPRPLPPGHRPIANTNSRLLQLPMELQLMILKKLTFGQIETLRRTCRYLRSQISKPVIRELFPGLRFELLSTCFRCLCYDPMRSRLIRADESDARYPLANECVSCVAARGGFTIGRRYTLATWATVSVCRYCGYPITGDPVWNEPEFHHGCYKRFRKVLFYYFLVGCAQSAASIIGAALCWSYFRHEVLVLAPTIVNFFMGIWVFILTLVRNLELRTYHWALILELGIFALWSPPLKTIVDNTRQTPGKLSKADIATISFIAINMAFRLLNILGNIILVAEYEFWDRFRPDKSRIRRFLKQVVAFLVFWTYPQSVEQSYPGKWWFTKREPRPWEA</sequence>
<feature type="domain" description="F-box" evidence="3">
    <location>
        <begin position="75"/>
        <end position="124"/>
    </location>
</feature>
<feature type="compositionally biased region" description="Basic and acidic residues" evidence="1">
    <location>
        <begin position="37"/>
        <end position="56"/>
    </location>
</feature>
<keyword evidence="2" id="KW-0472">Membrane</keyword>
<dbReference type="InterPro" id="IPR036047">
    <property type="entry name" value="F-box-like_dom_sf"/>
</dbReference>
<evidence type="ECO:0000256" key="1">
    <source>
        <dbReference type="SAM" id="MobiDB-lite"/>
    </source>
</evidence>
<evidence type="ECO:0000313" key="5">
    <source>
        <dbReference type="Proteomes" id="UP000554235"/>
    </source>
</evidence>
<evidence type="ECO:0000259" key="3">
    <source>
        <dbReference type="PROSITE" id="PS50181"/>
    </source>
</evidence>
<organism evidence="4 5">
    <name type="scientific">Fusarium albosuccineum</name>
    <dbReference type="NCBI Taxonomy" id="1237068"/>
    <lineage>
        <taxon>Eukaryota</taxon>
        <taxon>Fungi</taxon>
        <taxon>Dikarya</taxon>
        <taxon>Ascomycota</taxon>
        <taxon>Pezizomycotina</taxon>
        <taxon>Sordariomycetes</taxon>
        <taxon>Hypocreomycetidae</taxon>
        <taxon>Hypocreales</taxon>
        <taxon>Nectriaceae</taxon>
        <taxon>Fusarium</taxon>
        <taxon>Fusarium decemcellulare species complex</taxon>
    </lineage>
</organism>
<dbReference type="PROSITE" id="PS50181">
    <property type="entry name" value="FBOX"/>
    <property type="match status" value="1"/>
</dbReference>
<accession>A0A8H4NZE7</accession>
<keyword evidence="2" id="KW-1133">Transmembrane helix</keyword>
<feature type="transmembrane region" description="Helical" evidence="2">
    <location>
        <begin position="276"/>
        <end position="294"/>
    </location>
</feature>
<dbReference type="InterPro" id="IPR001810">
    <property type="entry name" value="F-box_dom"/>
</dbReference>
<reference evidence="4 5" key="1">
    <citation type="submission" date="2020-01" db="EMBL/GenBank/DDBJ databases">
        <title>Identification and distribution of gene clusters putatively required for synthesis of sphingolipid metabolism inhibitors in phylogenetically diverse species of the filamentous fungus Fusarium.</title>
        <authorList>
            <person name="Kim H.-S."/>
            <person name="Busman M."/>
            <person name="Brown D.W."/>
            <person name="Divon H."/>
            <person name="Uhlig S."/>
            <person name="Proctor R.H."/>
        </authorList>
    </citation>
    <scope>NUCLEOTIDE SEQUENCE [LARGE SCALE GENOMIC DNA]</scope>
    <source>
        <strain evidence="4 5">NRRL 20459</strain>
    </source>
</reference>
<dbReference type="Pfam" id="PF00646">
    <property type="entry name" value="F-box"/>
    <property type="match status" value="1"/>
</dbReference>